<dbReference type="FunFam" id="3.90.79.10:FF:000015">
    <property type="entry name" value="Nudix hydrolase 8"/>
    <property type="match status" value="1"/>
</dbReference>
<reference evidence="7" key="1">
    <citation type="submission" date="2025-08" db="UniProtKB">
        <authorList>
            <consortium name="RefSeq"/>
        </authorList>
    </citation>
    <scope>IDENTIFICATION</scope>
    <source>
        <tissue evidence="7">Gonads</tissue>
    </source>
</reference>
<dbReference type="InterPro" id="IPR003293">
    <property type="entry name" value="Nudix_hydrolase6-like"/>
</dbReference>
<dbReference type="PANTHER" id="PTHR13994">
    <property type="entry name" value="NUDIX HYDROLASE RELATED"/>
    <property type="match status" value="1"/>
</dbReference>
<dbReference type="Gene3D" id="3.40.630.30">
    <property type="match status" value="1"/>
</dbReference>
<dbReference type="InParanoid" id="A0A6J2YZ26"/>
<keyword evidence="2" id="KW-0479">Metal-binding</keyword>
<dbReference type="RefSeq" id="XP_030768075.1">
    <property type="nucleotide sequence ID" value="XM_030912215.1"/>
</dbReference>
<dbReference type="InterPro" id="IPR040618">
    <property type="entry name" value="Pre-Nudix"/>
</dbReference>
<evidence type="ECO:0000313" key="6">
    <source>
        <dbReference type="Proteomes" id="UP000504635"/>
    </source>
</evidence>
<evidence type="ECO:0000256" key="4">
    <source>
        <dbReference type="RuleBase" id="RU003476"/>
    </source>
</evidence>
<dbReference type="InterPro" id="IPR000086">
    <property type="entry name" value="NUDIX_hydrolase_dom"/>
</dbReference>
<dbReference type="PROSITE" id="PS51462">
    <property type="entry name" value="NUDIX"/>
    <property type="match status" value="1"/>
</dbReference>
<dbReference type="InterPro" id="IPR020476">
    <property type="entry name" value="Nudix_hydrolase"/>
</dbReference>
<name>A0A6J2YZ26_SITOR</name>
<evidence type="ECO:0000256" key="2">
    <source>
        <dbReference type="ARBA" id="ARBA00022723"/>
    </source>
</evidence>
<evidence type="ECO:0000256" key="3">
    <source>
        <dbReference type="ARBA" id="ARBA00022801"/>
    </source>
</evidence>
<evidence type="ECO:0000256" key="1">
    <source>
        <dbReference type="ARBA" id="ARBA00005582"/>
    </source>
</evidence>
<dbReference type="PROSITE" id="PS00893">
    <property type="entry name" value="NUDIX_BOX"/>
    <property type="match status" value="1"/>
</dbReference>
<dbReference type="GO" id="GO:0047631">
    <property type="term" value="F:ADP-ribose diphosphatase activity"/>
    <property type="evidence" value="ECO:0007669"/>
    <property type="project" value="TreeGrafter"/>
</dbReference>
<dbReference type="GO" id="GO:0051287">
    <property type="term" value="F:NAD binding"/>
    <property type="evidence" value="ECO:0007669"/>
    <property type="project" value="TreeGrafter"/>
</dbReference>
<dbReference type="GeneID" id="115891669"/>
<dbReference type="OrthoDB" id="447842at2759"/>
<feature type="domain" description="Nudix hydrolase" evidence="5">
    <location>
        <begin position="144"/>
        <end position="274"/>
    </location>
</feature>
<dbReference type="Pfam" id="PF00293">
    <property type="entry name" value="NUDIX"/>
    <property type="match status" value="1"/>
</dbReference>
<dbReference type="CDD" id="cd04670">
    <property type="entry name" value="NUDIX_ASFGF2_Nudt6"/>
    <property type="match status" value="1"/>
</dbReference>
<dbReference type="InterPro" id="IPR020084">
    <property type="entry name" value="NUDIX_hydrolase_CS"/>
</dbReference>
<keyword evidence="6" id="KW-1185">Reference proteome</keyword>
<dbReference type="FunCoup" id="A0A6J2YZ26">
    <property type="interactions" value="9"/>
</dbReference>
<dbReference type="PRINTS" id="PR01356">
    <property type="entry name" value="GFGPROTEIN"/>
</dbReference>
<dbReference type="SUPFAM" id="SSF55811">
    <property type="entry name" value="Nudix"/>
    <property type="match status" value="1"/>
</dbReference>
<dbReference type="AlphaFoldDB" id="A0A6J2YZ26"/>
<dbReference type="GO" id="GO:0046872">
    <property type="term" value="F:metal ion binding"/>
    <property type="evidence" value="ECO:0007669"/>
    <property type="project" value="UniProtKB-KW"/>
</dbReference>
<evidence type="ECO:0000259" key="5">
    <source>
        <dbReference type="PROSITE" id="PS51462"/>
    </source>
</evidence>
<dbReference type="Pfam" id="PF18290">
    <property type="entry name" value="Nudix_hydro"/>
    <property type="match status" value="1"/>
</dbReference>
<dbReference type="GO" id="GO:0035529">
    <property type="term" value="F:NADH pyrophosphatase activity"/>
    <property type="evidence" value="ECO:0007669"/>
    <property type="project" value="TreeGrafter"/>
</dbReference>
<gene>
    <name evidence="7" type="primary">LOC115891669</name>
</gene>
<dbReference type="KEGG" id="soy:115891669"/>
<dbReference type="Proteomes" id="UP000504635">
    <property type="component" value="Unplaced"/>
</dbReference>
<sequence length="315" mass="37028">MQMHLRNFCVLFSFRRLHSIKNIPRGLYKQSYCVQLRTLVKMSCAANVSDVFEGKIDRYEGVTIHSDKETCSLEEFSVKLKRSLEAWISSGKRGVWFRVHLNQCDWVPILVKNGFKYHHAKGDYVMLYHWLPKHETNNVPNYAHTMVGVGGVVVNDKDQLLVVQEKHFYKLPMWKLPGGYVEPGENLLDAAAREVFEETGINTEFESLLTIRQTHNGMFECTDLYIVMNLRALNTDIKKCEMEIAECRWMDIEEYLSHPNVHDLNRFFVEKMLHHRKHNIKIDCHHGTHQLLKRPYTVYYASKIEEELLHDDQNS</sequence>
<evidence type="ECO:0000313" key="7">
    <source>
        <dbReference type="RefSeq" id="XP_030768075.1"/>
    </source>
</evidence>
<keyword evidence="3 4" id="KW-0378">Hydrolase</keyword>
<comment type="similarity">
    <text evidence="1 4">Belongs to the Nudix hydrolase family.</text>
</comment>
<organism evidence="6 7">
    <name type="scientific">Sitophilus oryzae</name>
    <name type="common">Rice weevil</name>
    <name type="synonym">Curculio oryzae</name>
    <dbReference type="NCBI Taxonomy" id="7048"/>
    <lineage>
        <taxon>Eukaryota</taxon>
        <taxon>Metazoa</taxon>
        <taxon>Ecdysozoa</taxon>
        <taxon>Arthropoda</taxon>
        <taxon>Hexapoda</taxon>
        <taxon>Insecta</taxon>
        <taxon>Pterygota</taxon>
        <taxon>Neoptera</taxon>
        <taxon>Endopterygota</taxon>
        <taxon>Coleoptera</taxon>
        <taxon>Polyphaga</taxon>
        <taxon>Cucujiformia</taxon>
        <taxon>Curculionidae</taxon>
        <taxon>Dryophthorinae</taxon>
        <taxon>Sitophilus</taxon>
    </lineage>
</organism>
<protein>
    <submittedName>
        <fullName evidence="7">Nudix hydrolase 2 isoform X1</fullName>
    </submittedName>
</protein>
<dbReference type="Gene3D" id="3.90.79.10">
    <property type="entry name" value="Nucleoside Triphosphate Pyrophosphohydrolase"/>
    <property type="match status" value="1"/>
</dbReference>
<dbReference type="PANTHER" id="PTHR13994:SF13">
    <property type="entry name" value="FI03680P"/>
    <property type="match status" value="1"/>
</dbReference>
<proteinExistence type="inferred from homology"/>
<accession>A0A6J2YZ26</accession>
<dbReference type="InterPro" id="IPR015797">
    <property type="entry name" value="NUDIX_hydrolase-like_dom_sf"/>
</dbReference>
<dbReference type="FunFam" id="3.40.630.30:FF:000016">
    <property type="entry name" value="nudix hydrolase 2"/>
    <property type="match status" value="1"/>
</dbReference>
<dbReference type="PRINTS" id="PR00502">
    <property type="entry name" value="NUDIXFAMILY"/>
</dbReference>